<gene>
    <name evidence="1" type="ORF">ACFQ2C_08105</name>
</gene>
<comment type="caution">
    <text evidence="1">The sequence shown here is derived from an EMBL/GenBank/DDBJ whole genome shotgun (WGS) entry which is preliminary data.</text>
</comment>
<dbReference type="Pfam" id="PF19265">
    <property type="entry name" value="DUF5908"/>
    <property type="match status" value="1"/>
</dbReference>
<proteinExistence type="predicted"/>
<dbReference type="RefSeq" id="WP_197734247.1">
    <property type="nucleotide sequence ID" value="NZ_JBHTKY010000009.1"/>
</dbReference>
<organism evidence="1 2">
    <name type="scientific">Sphingobacterium daejeonense</name>
    <dbReference type="NCBI Taxonomy" id="371142"/>
    <lineage>
        <taxon>Bacteria</taxon>
        <taxon>Pseudomonadati</taxon>
        <taxon>Bacteroidota</taxon>
        <taxon>Sphingobacteriia</taxon>
        <taxon>Sphingobacteriales</taxon>
        <taxon>Sphingobacteriaceae</taxon>
        <taxon>Sphingobacterium</taxon>
    </lineage>
</organism>
<sequence length="56" mass="6292">MPVEVREMLIKATIVQDLNQGNANNGNNGNDVSPSEEIIKVCVERVLEILKEKNER</sequence>
<keyword evidence="2" id="KW-1185">Reference proteome</keyword>
<dbReference type="EMBL" id="JBHTKY010000009">
    <property type="protein sequence ID" value="MFD1165562.1"/>
    <property type="molecule type" value="Genomic_DNA"/>
</dbReference>
<evidence type="ECO:0000313" key="2">
    <source>
        <dbReference type="Proteomes" id="UP001597205"/>
    </source>
</evidence>
<protein>
    <submittedName>
        <fullName evidence="1">DUF5908 family protein</fullName>
    </submittedName>
</protein>
<evidence type="ECO:0000313" key="1">
    <source>
        <dbReference type="EMBL" id="MFD1165562.1"/>
    </source>
</evidence>
<reference evidence="2" key="1">
    <citation type="journal article" date="2019" name="Int. J. Syst. Evol. Microbiol.">
        <title>The Global Catalogue of Microorganisms (GCM) 10K type strain sequencing project: providing services to taxonomists for standard genome sequencing and annotation.</title>
        <authorList>
            <consortium name="The Broad Institute Genomics Platform"/>
            <consortium name="The Broad Institute Genome Sequencing Center for Infectious Disease"/>
            <person name="Wu L."/>
            <person name="Ma J."/>
        </authorList>
    </citation>
    <scope>NUCLEOTIDE SEQUENCE [LARGE SCALE GENOMIC DNA]</scope>
    <source>
        <strain evidence="2">CCUG 52468</strain>
    </source>
</reference>
<name>A0ABW3RLZ7_9SPHI</name>
<accession>A0ABW3RLZ7</accession>
<dbReference type="Proteomes" id="UP001597205">
    <property type="component" value="Unassembled WGS sequence"/>
</dbReference>
<dbReference type="InterPro" id="IPR045459">
    <property type="entry name" value="DUF5908"/>
</dbReference>